<dbReference type="PANTHER" id="PTHR31118">
    <property type="entry name" value="CYCLASE-LIKE PROTEIN 2"/>
    <property type="match status" value="1"/>
</dbReference>
<sequence>MKIIDLSQTVSETSLLYPGDFDIELKQTESMEKGASHNGEVIKAGVHVLTHLDSPGHQIRGGKMVQDYPLEKFVQQAILINLLDKKEIKKEDLEPYQDKIKKVGALLIRTGFDKIIERYEQDADFRQKTKINVNDLPQFTQDCAEWLSSFGNLELIGVDSLTVGNKIIHNAFLQKDILLVEGLFLENAPENFVLHCFPWKLKNVNGAPCRAVALI</sequence>
<dbReference type="Pfam" id="PF04199">
    <property type="entry name" value="Cyclase"/>
    <property type="match status" value="1"/>
</dbReference>
<dbReference type="Gene3D" id="3.50.30.50">
    <property type="entry name" value="Putative cyclase"/>
    <property type="match status" value="1"/>
</dbReference>
<dbReference type="PANTHER" id="PTHR31118:SF12">
    <property type="entry name" value="CYCLASE-LIKE PROTEIN 2"/>
    <property type="match status" value="1"/>
</dbReference>
<accession>A0A1G2E314</accession>
<protein>
    <recommendedName>
        <fullName evidence="3">Cyclase</fullName>
    </recommendedName>
</protein>
<proteinExistence type="predicted"/>
<evidence type="ECO:0000313" key="2">
    <source>
        <dbReference type="Proteomes" id="UP000178721"/>
    </source>
</evidence>
<dbReference type="SUPFAM" id="SSF102198">
    <property type="entry name" value="Putative cyclase"/>
    <property type="match status" value="1"/>
</dbReference>
<dbReference type="GO" id="GO:0019441">
    <property type="term" value="P:L-tryptophan catabolic process to kynurenine"/>
    <property type="evidence" value="ECO:0007669"/>
    <property type="project" value="InterPro"/>
</dbReference>
<organism evidence="1 2">
    <name type="scientific">Candidatus Nealsonbacteria bacterium RIFCSPHIGHO2_01_FULL_43_31</name>
    <dbReference type="NCBI Taxonomy" id="1801665"/>
    <lineage>
        <taxon>Bacteria</taxon>
        <taxon>Candidatus Nealsoniibacteriota</taxon>
    </lineage>
</organism>
<reference evidence="1 2" key="1">
    <citation type="journal article" date="2016" name="Nat. Commun.">
        <title>Thousands of microbial genomes shed light on interconnected biogeochemical processes in an aquifer system.</title>
        <authorList>
            <person name="Anantharaman K."/>
            <person name="Brown C.T."/>
            <person name="Hug L.A."/>
            <person name="Sharon I."/>
            <person name="Castelle C.J."/>
            <person name="Probst A.J."/>
            <person name="Thomas B.C."/>
            <person name="Singh A."/>
            <person name="Wilkins M.J."/>
            <person name="Karaoz U."/>
            <person name="Brodie E.L."/>
            <person name="Williams K.H."/>
            <person name="Hubbard S.S."/>
            <person name="Banfield J.F."/>
        </authorList>
    </citation>
    <scope>NUCLEOTIDE SEQUENCE [LARGE SCALE GENOMIC DNA]</scope>
</reference>
<gene>
    <name evidence="1" type="ORF">A2654_02710</name>
</gene>
<evidence type="ECO:0000313" key="1">
    <source>
        <dbReference type="EMBL" id="OGZ20135.1"/>
    </source>
</evidence>
<dbReference type="AlphaFoldDB" id="A0A1G2E314"/>
<dbReference type="InterPro" id="IPR007325">
    <property type="entry name" value="KFase/CYL"/>
</dbReference>
<dbReference type="GO" id="GO:0004061">
    <property type="term" value="F:arylformamidase activity"/>
    <property type="evidence" value="ECO:0007669"/>
    <property type="project" value="InterPro"/>
</dbReference>
<dbReference type="EMBL" id="MHMA01000024">
    <property type="protein sequence ID" value="OGZ20135.1"/>
    <property type="molecule type" value="Genomic_DNA"/>
</dbReference>
<name>A0A1G2E314_9BACT</name>
<dbReference type="Proteomes" id="UP000178721">
    <property type="component" value="Unassembled WGS sequence"/>
</dbReference>
<comment type="caution">
    <text evidence="1">The sequence shown here is derived from an EMBL/GenBank/DDBJ whole genome shotgun (WGS) entry which is preliminary data.</text>
</comment>
<evidence type="ECO:0008006" key="3">
    <source>
        <dbReference type="Google" id="ProtNLM"/>
    </source>
</evidence>
<dbReference type="InterPro" id="IPR037175">
    <property type="entry name" value="KFase_sf"/>
</dbReference>